<evidence type="ECO:0000256" key="8">
    <source>
        <dbReference type="PROSITE-ProRule" id="PRU00182"/>
    </source>
</evidence>
<dbReference type="Pfam" id="PF00849">
    <property type="entry name" value="PseudoU_synth_2"/>
    <property type="match status" value="1"/>
</dbReference>
<dbReference type="InterPro" id="IPR020103">
    <property type="entry name" value="PsdUridine_synth_cat_dom_sf"/>
</dbReference>
<keyword evidence="4" id="KW-0698">rRNA processing</keyword>
<evidence type="ECO:0000256" key="3">
    <source>
        <dbReference type="ARBA" id="ARBA00010876"/>
    </source>
</evidence>
<evidence type="ECO:0000256" key="7">
    <source>
        <dbReference type="PIRSR" id="PIRSR606225-1"/>
    </source>
</evidence>
<dbReference type="CDD" id="cd02869">
    <property type="entry name" value="PseudoU_synth_RluA_like"/>
    <property type="match status" value="1"/>
</dbReference>
<sequence>MDTEQQSPPPQVQWVEITEDNSEQRLDNFLITRLKGVPKSRIYRIVRKGEVRVNKGRVDVKYRLVIGDIVRIPPVRMAESGADDHLPVSRGLTEILQHNVLFEDDAILIVNKPSGFAVHGGSGVDSGIIEGFRKLNPEQHFLELVHRLDRDTSGCLLIAKKRSALRALHEQFRDDTVSKTYLALLSGQWARKKLIVNQPLLKNVSKGGERMVIINQAGKASETLFRRIKLYKDATLVEVSPKTGRTHQIRVHAAFLSHPIIGDDRYGLDDINKAFKNRGYKRMFLHAETLQFQHPVSGETLKISAPLPQHFIDFTQNEEQI</sequence>
<evidence type="ECO:0000256" key="9">
    <source>
        <dbReference type="RuleBase" id="RU362028"/>
    </source>
</evidence>
<comment type="similarity">
    <text evidence="3 9">Belongs to the pseudouridine synthase RluA family.</text>
</comment>
<evidence type="ECO:0000256" key="4">
    <source>
        <dbReference type="ARBA" id="ARBA00022552"/>
    </source>
</evidence>
<dbReference type="PANTHER" id="PTHR21600">
    <property type="entry name" value="MITOCHONDRIAL RNA PSEUDOURIDINE SYNTHASE"/>
    <property type="match status" value="1"/>
</dbReference>
<dbReference type="OrthoDB" id="9807829at2"/>
<dbReference type="InterPro" id="IPR006225">
    <property type="entry name" value="PsdUridine_synth_RluC/D"/>
</dbReference>
<dbReference type="InterPro" id="IPR002942">
    <property type="entry name" value="S4_RNA-bd"/>
</dbReference>
<comment type="catalytic activity">
    <reaction evidence="9">
        <text>a uridine in RNA = a pseudouridine in RNA</text>
        <dbReference type="Rhea" id="RHEA:48348"/>
        <dbReference type="Rhea" id="RHEA-COMP:12068"/>
        <dbReference type="Rhea" id="RHEA-COMP:12069"/>
        <dbReference type="ChEBI" id="CHEBI:65314"/>
        <dbReference type="ChEBI" id="CHEBI:65315"/>
    </reaction>
</comment>
<keyword evidence="5 8" id="KW-0694">RNA-binding</keyword>
<dbReference type="InterPro" id="IPR006224">
    <property type="entry name" value="PsdUridine_synth_RluA-like_CS"/>
</dbReference>
<dbReference type="eggNOG" id="COG0564">
    <property type="taxonomic scope" value="Bacteria"/>
</dbReference>
<dbReference type="CDD" id="cd00165">
    <property type="entry name" value="S4"/>
    <property type="match status" value="1"/>
</dbReference>
<dbReference type="Proteomes" id="UP000017842">
    <property type="component" value="Unassembled WGS sequence"/>
</dbReference>
<keyword evidence="12" id="KW-1185">Reference proteome</keyword>
<dbReference type="NCBIfam" id="NF008249">
    <property type="entry name" value="PRK11025.1"/>
    <property type="match status" value="1"/>
</dbReference>
<dbReference type="PROSITE" id="PS01129">
    <property type="entry name" value="PSI_RLU"/>
    <property type="match status" value="1"/>
</dbReference>
<dbReference type="InterPro" id="IPR006145">
    <property type="entry name" value="PsdUridine_synth_RsuA/RluA"/>
</dbReference>
<dbReference type="SUPFAM" id="SSF55120">
    <property type="entry name" value="Pseudouridine synthase"/>
    <property type="match status" value="1"/>
</dbReference>
<dbReference type="EMBL" id="AYLO01000118">
    <property type="protein sequence ID" value="ESS69970.1"/>
    <property type="molecule type" value="Genomic_DNA"/>
</dbReference>
<evidence type="ECO:0000256" key="1">
    <source>
        <dbReference type="ARBA" id="ARBA00000381"/>
    </source>
</evidence>
<dbReference type="NCBIfam" id="TIGR00005">
    <property type="entry name" value="rluA_subfam"/>
    <property type="match status" value="1"/>
</dbReference>
<dbReference type="SUPFAM" id="SSF55174">
    <property type="entry name" value="Alpha-L RNA-binding motif"/>
    <property type="match status" value="1"/>
</dbReference>
<name>V5B9L6_9GAMM</name>
<evidence type="ECO:0000313" key="11">
    <source>
        <dbReference type="EMBL" id="ESS69970.1"/>
    </source>
</evidence>
<dbReference type="GO" id="GO:0000455">
    <property type="term" value="P:enzyme-directed rRNA pseudouridine synthesis"/>
    <property type="evidence" value="ECO:0007669"/>
    <property type="project" value="UniProtKB-ARBA"/>
</dbReference>
<comment type="caution">
    <text evidence="11">The sequence shown here is derived from an EMBL/GenBank/DDBJ whole genome shotgun (WGS) entry which is preliminary data.</text>
</comment>
<protein>
    <recommendedName>
        <fullName evidence="9">Pseudouridine synthase</fullName>
        <ecNumber evidence="9">5.4.99.-</ecNumber>
    </recommendedName>
</protein>
<comment type="catalytic activity">
    <reaction evidence="1">
        <text>uridine(955/2504/2580) in 23S rRNA = pseudouridine(955/2504/2580) in 23S rRNA</text>
        <dbReference type="Rhea" id="RHEA:42528"/>
        <dbReference type="Rhea" id="RHEA-COMP:10099"/>
        <dbReference type="Rhea" id="RHEA-COMP:10100"/>
        <dbReference type="ChEBI" id="CHEBI:65314"/>
        <dbReference type="ChEBI" id="CHEBI:65315"/>
        <dbReference type="EC" id="5.4.99.24"/>
    </reaction>
</comment>
<dbReference type="STRING" id="1116472.MGMO_126c00140"/>
<evidence type="ECO:0000313" key="12">
    <source>
        <dbReference type="Proteomes" id="UP000017842"/>
    </source>
</evidence>
<dbReference type="Pfam" id="PF01479">
    <property type="entry name" value="S4"/>
    <property type="match status" value="1"/>
</dbReference>
<evidence type="ECO:0000256" key="2">
    <source>
        <dbReference type="ARBA" id="ARBA00002876"/>
    </source>
</evidence>
<evidence type="ECO:0000256" key="5">
    <source>
        <dbReference type="ARBA" id="ARBA00022884"/>
    </source>
</evidence>
<evidence type="ECO:0000259" key="10">
    <source>
        <dbReference type="SMART" id="SM00363"/>
    </source>
</evidence>
<accession>V5B9L6</accession>
<dbReference type="InterPro" id="IPR050188">
    <property type="entry name" value="RluA_PseudoU_synthase"/>
</dbReference>
<dbReference type="Gene3D" id="3.10.290.10">
    <property type="entry name" value="RNA-binding S4 domain"/>
    <property type="match status" value="1"/>
</dbReference>
<dbReference type="PROSITE" id="PS50889">
    <property type="entry name" value="S4"/>
    <property type="match status" value="1"/>
</dbReference>
<dbReference type="EC" id="5.4.99.-" evidence="9"/>
<keyword evidence="6 9" id="KW-0413">Isomerase</keyword>
<dbReference type="GO" id="GO:0160141">
    <property type="term" value="F:23S rRNA pseudouridine(955/2504/2580) synthase activity"/>
    <property type="evidence" value="ECO:0007669"/>
    <property type="project" value="UniProtKB-EC"/>
</dbReference>
<dbReference type="PATRIC" id="fig|1116472.3.peg.3298"/>
<feature type="active site" evidence="7">
    <location>
        <position position="149"/>
    </location>
</feature>
<dbReference type="AlphaFoldDB" id="V5B9L6"/>
<reference evidence="11 12" key="1">
    <citation type="journal article" date="2013" name="Genome Announc.">
        <title>Draft Genome Sequence of the Methanotrophic Gammaproteobacterium Methyloglobulus morosus DSM 22980 Strain KoM1.</title>
        <authorList>
            <person name="Poehlein A."/>
            <person name="Deutzmann J.S."/>
            <person name="Daniel R."/>
            <person name="Simeonova D.D."/>
        </authorList>
    </citation>
    <scope>NUCLEOTIDE SEQUENCE [LARGE SCALE GENOMIC DNA]</scope>
    <source>
        <strain evidence="11 12">KoM1</strain>
    </source>
</reference>
<dbReference type="GO" id="GO:0003723">
    <property type="term" value="F:RNA binding"/>
    <property type="evidence" value="ECO:0007669"/>
    <property type="project" value="UniProtKB-KW"/>
</dbReference>
<gene>
    <name evidence="11" type="primary">rluC</name>
    <name evidence="11" type="ORF">MGMO_126c00140</name>
</gene>
<dbReference type="InterPro" id="IPR036986">
    <property type="entry name" value="S4_RNA-bd_sf"/>
</dbReference>
<evidence type="ECO:0000256" key="6">
    <source>
        <dbReference type="ARBA" id="ARBA00023235"/>
    </source>
</evidence>
<dbReference type="PANTHER" id="PTHR21600:SF92">
    <property type="entry name" value="RIBOSOMAL LARGE SUBUNIT PSEUDOURIDINE SYNTHASE C"/>
    <property type="match status" value="1"/>
</dbReference>
<dbReference type="RefSeq" id="WP_023495939.1">
    <property type="nucleotide sequence ID" value="NZ_AYLO01000118.1"/>
</dbReference>
<comment type="function">
    <text evidence="2">Responsible for synthesis of pseudouridine from uracil at positions 955, 2504 and 2580 in 23S ribosomal RNA.</text>
</comment>
<organism evidence="11 12">
    <name type="scientific">Methyloglobulus morosus KoM1</name>
    <dbReference type="NCBI Taxonomy" id="1116472"/>
    <lineage>
        <taxon>Bacteria</taxon>
        <taxon>Pseudomonadati</taxon>
        <taxon>Pseudomonadota</taxon>
        <taxon>Gammaproteobacteria</taxon>
        <taxon>Methylococcales</taxon>
        <taxon>Methylococcaceae</taxon>
        <taxon>Methyloglobulus</taxon>
    </lineage>
</organism>
<proteinExistence type="inferred from homology"/>
<dbReference type="SMART" id="SM00363">
    <property type="entry name" value="S4"/>
    <property type="match status" value="1"/>
</dbReference>
<feature type="domain" description="RNA-binding S4" evidence="10">
    <location>
        <begin position="24"/>
        <end position="82"/>
    </location>
</feature>
<dbReference type="Gene3D" id="3.30.2350.10">
    <property type="entry name" value="Pseudouridine synthase"/>
    <property type="match status" value="1"/>
</dbReference>